<dbReference type="SMART" id="SM00387">
    <property type="entry name" value="HATPase_c"/>
    <property type="match status" value="1"/>
</dbReference>
<dbReference type="InterPro" id="IPR036097">
    <property type="entry name" value="HisK_dim/P_sf"/>
</dbReference>
<sequence length="375" mass="43300">MKINFKKTYKFAIKSALFISLFAAGFAVIMVSLFFGSKGNDLLLFGFVCLFIIYLFSFLVLQYRVERFIYRRVKKIYDDVSLLESSSFINQPITTDMETLTREVKKFATDKKLEIEMLQVREEYRREFLGNVSHELKTPLFTVQGYLSTLIDGAMDDKTVRKKYLKRAEKGVERLIYIVEDLDMITKLESGDLNLEFSEFDIVELVQNVFDLLEMKADKKKITLAFENYHIQPILVHGDKDKIQQVVENLIVNSIKYGKEGGLTEVAIVNLTKKKVLVRITDNGEGIEKQNIPRLFERFYRVNKSGSRAEGGSGLGLAIVKHIIEAHKEKIYVESEFGIGSEFSFTIEKARLRKPELNLEQIYNKSLSINKLNKK</sequence>
<dbReference type="Gene3D" id="1.10.287.130">
    <property type="match status" value="1"/>
</dbReference>
<dbReference type="PANTHER" id="PTHR45453:SF1">
    <property type="entry name" value="PHOSPHATE REGULON SENSOR PROTEIN PHOR"/>
    <property type="match status" value="1"/>
</dbReference>
<keyword evidence="7" id="KW-0472">Membrane</keyword>
<dbReference type="PRINTS" id="PR00344">
    <property type="entry name" value="BCTRLSENSOR"/>
</dbReference>
<dbReference type="GO" id="GO:0005886">
    <property type="term" value="C:plasma membrane"/>
    <property type="evidence" value="ECO:0007669"/>
    <property type="project" value="TreeGrafter"/>
</dbReference>
<dbReference type="SUPFAM" id="SSF47384">
    <property type="entry name" value="Homodimeric domain of signal transducing histidine kinase"/>
    <property type="match status" value="1"/>
</dbReference>
<evidence type="ECO:0000256" key="2">
    <source>
        <dbReference type="ARBA" id="ARBA00012438"/>
    </source>
</evidence>
<evidence type="ECO:0000256" key="5">
    <source>
        <dbReference type="ARBA" id="ARBA00022777"/>
    </source>
</evidence>
<keyword evidence="10" id="KW-1185">Reference proteome</keyword>
<dbReference type="InterPro" id="IPR005467">
    <property type="entry name" value="His_kinase_dom"/>
</dbReference>
<evidence type="ECO:0000256" key="3">
    <source>
        <dbReference type="ARBA" id="ARBA00022553"/>
    </source>
</evidence>
<comment type="catalytic activity">
    <reaction evidence="1">
        <text>ATP + protein L-histidine = ADP + protein N-phospho-L-histidine.</text>
        <dbReference type="EC" id="2.7.13.3"/>
    </reaction>
</comment>
<dbReference type="GO" id="GO:0000155">
    <property type="term" value="F:phosphorelay sensor kinase activity"/>
    <property type="evidence" value="ECO:0007669"/>
    <property type="project" value="InterPro"/>
</dbReference>
<dbReference type="EMBL" id="FRCL01000007">
    <property type="protein sequence ID" value="SHM77810.1"/>
    <property type="molecule type" value="Genomic_DNA"/>
</dbReference>
<evidence type="ECO:0000313" key="10">
    <source>
        <dbReference type="Proteomes" id="UP000184092"/>
    </source>
</evidence>
<keyword evidence="6" id="KW-0902">Two-component regulatory system</keyword>
<dbReference type="InterPro" id="IPR004358">
    <property type="entry name" value="Sig_transdc_His_kin-like_C"/>
</dbReference>
<dbReference type="GO" id="GO:0004721">
    <property type="term" value="F:phosphoprotein phosphatase activity"/>
    <property type="evidence" value="ECO:0007669"/>
    <property type="project" value="TreeGrafter"/>
</dbReference>
<dbReference type="SUPFAM" id="SSF55874">
    <property type="entry name" value="ATPase domain of HSP90 chaperone/DNA topoisomerase II/histidine kinase"/>
    <property type="match status" value="1"/>
</dbReference>
<dbReference type="Pfam" id="PF00512">
    <property type="entry name" value="HisKA"/>
    <property type="match status" value="1"/>
</dbReference>
<protein>
    <recommendedName>
        <fullName evidence="2">histidine kinase</fullName>
        <ecNumber evidence="2">2.7.13.3</ecNumber>
    </recommendedName>
</protein>
<dbReference type="EC" id="2.7.13.3" evidence="2"/>
<evidence type="ECO:0000256" key="4">
    <source>
        <dbReference type="ARBA" id="ARBA00022679"/>
    </source>
</evidence>
<dbReference type="RefSeq" id="WP_073208931.1">
    <property type="nucleotide sequence ID" value="NZ_FRCL01000007.1"/>
</dbReference>
<evidence type="ECO:0000256" key="7">
    <source>
        <dbReference type="SAM" id="Phobius"/>
    </source>
</evidence>
<dbReference type="CDD" id="cd00075">
    <property type="entry name" value="HATPase"/>
    <property type="match status" value="1"/>
</dbReference>
<keyword evidence="7" id="KW-0812">Transmembrane</keyword>
<proteinExistence type="predicted"/>
<dbReference type="InterPro" id="IPR036890">
    <property type="entry name" value="HATPase_C_sf"/>
</dbReference>
<dbReference type="GO" id="GO:0016036">
    <property type="term" value="P:cellular response to phosphate starvation"/>
    <property type="evidence" value="ECO:0007669"/>
    <property type="project" value="TreeGrafter"/>
</dbReference>
<keyword evidence="4" id="KW-0808">Transferase</keyword>
<dbReference type="SMART" id="SM00388">
    <property type="entry name" value="HisKA"/>
    <property type="match status" value="1"/>
</dbReference>
<name>A0A1M7LI62_9FLAO</name>
<dbReference type="InterPro" id="IPR003594">
    <property type="entry name" value="HATPase_dom"/>
</dbReference>
<keyword evidence="5 9" id="KW-0418">Kinase</keyword>
<dbReference type="AlphaFoldDB" id="A0A1M7LI62"/>
<dbReference type="InterPro" id="IPR003661">
    <property type="entry name" value="HisK_dim/P_dom"/>
</dbReference>
<feature type="transmembrane region" description="Helical" evidence="7">
    <location>
        <begin position="42"/>
        <end position="65"/>
    </location>
</feature>
<dbReference type="OrthoDB" id="9813151at2"/>
<dbReference type="CDD" id="cd00082">
    <property type="entry name" value="HisKA"/>
    <property type="match status" value="1"/>
</dbReference>
<dbReference type="PANTHER" id="PTHR45453">
    <property type="entry name" value="PHOSPHATE REGULON SENSOR PROTEIN PHOR"/>
    <property type="match status" value="1"/>
</dbReference>
<evidence type="ECO:0000256" key="1">
    <source>
        <dbReference type="ARBA" id="ARBA00000085"/>
    </source>
</evidence>
<gene>
    <name evidence="9" type="ORF">SAMN05216269_10712</name>
</gene>
<evidence type="ECO:0000313" key="9">
    <source>
        <dbReference type="EMBL" id="SHM77810.1"/>
    </source>
</evidence>
<keyword evidence="3" id="KW-0597">Phosphoprotein</keyword>
<dbReference type="Proteomes" id="UP000184092">
    <property type="component" value="Unassembled WGS sequence"/>
</dbReference>
<evidence type="ECO:0000256" key="6">
    <source>
        <dbReference type="ARBA" id="ARBA00023012"/>
    </source>
</evidence>
<organism evidence="9 10">
    <name type="scientific">Flavobacterium xinjiangense</name>
    <dbReference type="NCBI Taxonomy" id="178356"/>
    <lineage>
        <taxon>Bacteria</taxon>
        <taxon>Pseudomonadati</taxon>
        <taxon>Bacteroidota</taxon>
        <taxon>Flavobacteriia</taxon>
        <taxon>Flavobacteriales</taxon>
        <taxon>Flavobacteriaceae</taxon>
        <taxon>Flavobacterium</taxon>
    </lineage>
</organism>
<evidence type="ECO:0000259" key="8">
    <source>
        <dbReference type="PROSITE" id="PS50109"/>
    </source>
</evidence>
<dbReference type="FunFam" id="3.30.565.10:FF:000006">
    <property type="entry name" value="Sensor histidine kinase WalK"/>
    <property type="match status" value="1"/>
</dbReference>
<dbReference type="STRING" id="178356.SAMN05216269_10712"/>
<feature type="domain" description="Histidine kinase" evidence="8">
    <location>
        <begin position="131"/>
        <end position="351"/>
    </location>
</feature>
<dbReference type="InterPro" id="IPR050351">
    <property type="entry name" value="BphY/WalK/GraS-like"/>
</dbReference>
<dbReference type="Pfam" id="PF02518">
    <property type="entry name" value="HATPase_c"/>
    <property type="match status" value="1"/>
</dbReference>
<dbReference type="PROSITE" id="PS50109">
    <property type="entry name" value="HIS_KIN"/>
    <property type="match status" value="1"/>
</dbReference>
<accession>A0A1M7LI62</accession>
<reference evidence="10" key="1">
    <citation type="submission" date="2016-11" db="EMBL/GenBank/DDBJ databases">
        <authorList>
            <person name="Varghese N."/>
            <person name="Submissions S."/>
        </authorList>
    </citation>
    <scope>NUCLEOTIDE SEQUENCE [LARGE SCALE GENOMIC DNA]</scope>
    <source>
        <strain evidence="10">CGMCC 1.2749</strain>
    </source>
</reference>
<keyword evidence="7" id="KW-1133">Transmembrane helix</keyword>
<feature type="transmembrane region" description="Helical" evidence="7">
    <location>
        <begin position="12"/>
        <end position="36"/>
    </location>
</feature>
<dbReference type="Gene3D" id="3.30.565.10">
    <property type="entry name" value="Histidine kinase-like ATPase, C-terminal domain"/>
    <property type="match status" value="1"/>
</dbReference>